<organism evidence="2 3">
    <name type="scientific">Tepidimonas fonticaldi</name>
    <dbReference type="NCBI Taxonomy" id="1101373"/>
    <lineage>
        <taxon>Bacteria</taxon>
        <taxon>Pseudomonadati</taxon>
        <taxon>Pseudomonadota</taxon>
        <taxon>Betaproteobacteria</taxon>
        <taxon>Burkholderiales</taxon>
        <taxon>Tepidimonas</taxon>
    </lineage>
</organism>
<dbReference type="RefSeq" id="WP_068607294.1">
    <property type="nucleotide sequence ID" value="NZ_LZDH01000023.1"/>
</dbReference>
<comment type="caution">
    <text evidence="2">The sequence shown here is derived from an EMBL/GenBank/DDBJ whole genome shotgun (WGS) entry which is preliminary data.</text>
</comment>
<gene>
    <name evidence="2" type="ORF">A9O67_01140</name>
</gene>
<feature type="chain" id="PRO_5008343825" evidence="1">
    <location>
        <begin position="29"/>
        <end position="174"/>
    </location>
</feature>
<dbReference type="OrthoDB" id="5296814at2"/>
<evidence type="ECO:0000256" key="1">
    <source>
        <dbReference type="SAM" id="SignalP"/>
    </source>
</evidence>
<dbReference type="Pfam" id="PF09626">
    <property type="entry name" value="DHC"/>
    <property type="match status" value="1"/>
</dbReference>
<keyword evidence="3" id="KW-1185">Reference proteome</keyword>
<sequence length="174" mass="19063">MTTPSTRSRARRLAAALLTALPAWPALADGVRLPAQVPPAYRSECGACHVAYPPGLLPAASWQRLMGSLERHYGTDASLDLATVRQLATWLQAHAGTGKRVGPEPPPQDRITRSAWFERKHRQLDEAVWRLPSVKSAANCAACHGGAEQGRFDEHDLRMPAGLPARYRHAFLDD</sequence>
<dbReference type="SUPFAM" id="SSF48695">
    <property type="entry name" value="Multiheme cytochromes"/>
    <property type="match status" value="1"/>
</dbReference>
<dbReference type="SMR" id="A0A1A6DXH9"/>
<evidence type="ECO:0000313" key="2">
    <source>
        <dbReference type="EMBL" id="OBS31495.1"/>
    </source>
</evidence>
<protein>
    <submittedName>
        <fullName evidence="2">Cytochrome C</fullName>
    </submittedName>
</protein>
<dbReference type="EMBL" id="LZDH01000023">
    <property type="protein sequence ID" value="OBS31495.1"/>
    <property type="molecule type" value="Genomic_DNA"/>
</dbReference>
<accession>A0A1A6DXH9</accession>
<proteinExistence type="predicted"/>
<dbReference type="STRING" id="1101373.A9O67_01140"/>
<evidence type="ECO:0000313" key="3">
    <source>
        <dbReference type="Proteomes" id="UP000091969"/>
    </source>
</evidence>
<reference evidence="2 3" key="1">
    <citation type="submission" date="2016-06" db="EMBL/GenBank/DDBJ databases">
        <title>Genome sequence of Tepidimonas fonticaldi PL17.</title>
        <authorList>
            <person name="Pinnaka A.K."/>
        </authorList>
    </citation>
    <scope>NUCLEOTIDE SEQUENCE [LARGE SCALE GENOMIC DNA]</scope>
    <source>
        <strain evidence="2 3">PL17</strain>
    </source>
</reference>
<dbReference type="AlphaFoldDB" id="A0A1A6DXH9"/>
<dbReference type="InterPro" id="IPR036280">
    <property type="entry name" value="Multihaem_cyt_sf"/>
</dbReference>
<name>A0A1A6DXH9_9BURK</name>
<dbReference type="Proteomes" id="UP000091969">
    <property type="component" value="Unassembled WGS sequence"/>
</dbReference>
<keyword evidence="1" id="KW-0732">Signal</keyword>
<feature type="signal peptide" evidence="1">
    <location>
        <begin position="1"/>
        <end position="28"/>
    </location>
</feature>
<dbReference type="InterPro" id="IPR018588">
    <property type="entry name" value="Dihaem_cytochrome-c"/>
</dbReference>